<reference evidence="2" key="1">
    <citation type="submission" date="2020-05" db="EMBL/GenBank/DDBJ databases">
        <authorList>
            <person name="Chiriac C."/>
            <person name="Salcher M."/>
            <person name="Ghai R."/>
            <person name="Kavagutti S V."/>
        </authorList>
    </citation>
    <scope>NUCLEOTIDE SEQUENCE</scope>
</reference>
<proteinExistence type="predicted"/>
<evidence type="ECO:0000313" key="1">
    <source>
        <dbReference type="EMBL" id="CAB4173426.1"/>
    </source>
</evidence>
<gene>
    <name evidence="2" type="ORF">UFOVP1111_3</name>
    <name evidence="3" type="ORF">UFOVP1380_8</name>
    <name evidence="1" type="ORF">UFOVP943_8</name>
</gene>
<accession>A0A6J5QS25</accession>
<dbReference type="EMBL" id="LR796901">
    <property type="protein sequence ID" value="CAB4173426.1"/>
    <property type="molecule type" value="Genomic_DNA"/>
</dbReference>
<organism evidence="2">
    <name type="scientific">uncultured Caudovirales phage</name>
    <dbReference type="NCBI Taxonomy" id="2100421"/>
    <lineage>
        <taxon>Viruses</taxon>
        <taxon>Duplodnaviria</taxon>
        <taxon>Heunggongvirae</taxon>
        <taxon>Uroviricota</taxon>
        <taxon>Caudoviricetes</taxon>
        <taxon>Peduoviridae</taxon>
        <taxon>Maltschvirus</taxon>
        <taxon>Maltschvirus maltsch</taxon>
    </lineage>
</organism>
<evidence type="ECO:0000313" key="3">
    <source>
        <dbReference type="EMBL" id="CAB4203258.1"/>
    </source>
</evidence>
<name>A0A6J5QS25_9CAUD</name>
<dbReference type="EMBL" id="LR797058">
    <property type="protein sequence ID" value="CAB4183758.1"/>
    <property type="molecule type" value="Genomic_DNA"/>
</dbReference>
<protein>
    <submittedName>
        <fullName evidence="2">Uncharacterized protein</fullName>
    </submittedName>
</protein>
<sequence length="59" mass="6974">MSRYKKGDKVILDDGSGVIEAVTILDQRTYYDVRFTAMRTMTFYDVPEQDIYPWMADEQ</sequence>
<evidence type="ECO:0000313" key="2">
    <source>
        <dbReference type="EMBL" id="CAB4183758.1"/>
    </source>
</evidence>
<dbReference type="EMBL" id="LR797330">
    <property type="protein sequence ID" value="CAB4203258.1"/>
    <property type="molecule type" value="Genomic_DNA"/>
</dbReference>